<reference evidence="1 2" key="1">
    <citation type="journal article" date="2019" name="Sci. Rep.">
        <title>Extended insight into the Mycobacterium chelonae-abscessus complex through whole genome sequencing of Mycobacterium salmoniphilum outbreak and Mycobacterium salmoniphilum-like strains.</title>
        <authorList>
            <person name="Behra P.R.K."/>
            <person name="Das S."/>
            <person name="Pettersson B.M.F."/>
            <person name="Shirreff L."/>
            <person name="DuCote T."/>
            <person name="Jacobsson K.G."/>
            <person name="Ennis D.G."/>
            <person name="Kirsebom L.A."/>
        </authorList>
    </citation>
    <scope>NUCLEOTIDE SEQUENCE [LARGE SCALE GENOMIC DNA]</scope>
    <source>
        <strain evidence="1 2">CCUG 60884</strain>
    </source>
</reference>
<proteinExistence type="predicted"/>
<evidence type="ECO:0000313" key="1">
    <source>
        <dbReference type="EMBL" id="TEA06649.1"/>
    </source>
</evidence>
<sequence length="86" mass="9856">MLFRRAFRSARPLETYDGALLLVTYDRRMLQNVRLDRPWKVDGGPNAKRLSAVAQRGGQTAHREQYAALHQLVLIARTVPTQQLNL</sequence>
<organism evidence="1 2">
    <name type="scientific">Mycobacteroides salmoniphilum</name>
    <dbReference type="NCBI Taxonomy" id="404941"/>
    <lineage>
        <taxon>Bacteria</taxon>
        <taxon>Bacillati</taxon>
        <taxon>Actinomycetota</taxon>
        <taxon>Actinomycetes</taxon>
        <taxon>Mycobacteriales</taxon>
        <taxon>Mycobacteriaceae</taxon>
        <taxon>Mycobacteroides</taxon>
    </lineage>
</organism>
<comment type="caution">
    <text evidence="1">The sequence shown here is derived from an EMBL/GenBank/DDBJ whole genome shotgun (WGS) entry which is preliminary data.</text>
</comment>
<dbReference type="AlphaFoldDB" id="A0A4R8SWC1"/>
<dbReference type="EMBL" id="PECL01000007">
    <property type="protein sequence ID" value="TEA06649.1"/>
    <property type="molecule type" value="Genomic_DNA"/>
</dbReference>
<gene>
    <name evidence="1" type="ORF">CCUG60884_01787</name>
</gene>
<protein>
    <submittedName>
        <fullName evidence="1">Uncharacterized protein</fullName>
    </submittedName>
</protein>
<evidence type="ECO:0000313" key="2">
    <source>
        <dbReference type="Proteomes" id="UP000294604"/>
    </source>
</evidence>
<dbReference type="Proteomes" id="UP000294604">
    <property type="component" value="Unassembled WGS sequence"/>
</dbReference>
<name>A0A4R8SWC1_9MYCO</name>
<accession>A0A4R8SWC1</accession>